<evidence type="ECO:0000313" key="2">
    <source>
        <dbReference type="Proteomes" id="UP000241158"/>
    </source>
</evidence>
<sequence length="370" mass="42983">MELHAQRPDSRSRRNHLLKRHQSFLFPRPEIPFPYRPGSPAAFPKKTGQSLLTRWRNVSVKKRHDPVRIYSLRKDDIRPLEPRDIPLIFLAHNSIQFIPSFLAHYRKLGITRFLCVDDQSTDGTREKLLAENDVDIFGSDIRYRQANGGNLWREALVRIYGTKRWYMNVDCDEYFIYDECETRTLPELIVRLEAKGVLHCPAPMIDCYPSANLKSAVFNGSSGTMPWEIANTFDRSGYRLSRTNSAMSMMGGPRDRLLDDPQHYDELMKYPLLYVEYPIAFTISIHKPWPFHRNFSPIFGSLLHFKFFSETEEFVKKAIEGGQYFKGSRAYKTMLEAITAGKLDNLNSSVSVRFENSKQLAELGFFKSVF</sequence>
<evidence type="ECO:0000313" key="1">
    <source>
        <dbReference type="EMBL" id="PSH55103.1"/>
    </source>
</evidence>
<protein>
    <recommendedName>
        <fullName evidence="3">Glycosyltransferase family 2 protein</fullName>
    </recommendedName>
</protein>
<evidence type="ECO:0008006" key="3">
    <source>
        <dbReference type="Google" id="ProtNLM"/>
    </source>
</evidence>
<dbReference type="Pfam" id="PF13704">
    <property type="entry name" value="Glyco_tranf_2_4"/>
    <property type="match status" value="1"/>
</dbReference>
<comment type="caution">
    <text evidence="1">The sequence shown here is derived from an EMBL/GenBank/DDBJ whole genome shotgun (WGS) entry which is preliminary data.</text>
</comment>
<proteinExistence type="predicted"/>
<dbReference type="Proteomes" id="UP000241158">
    <property type="component" value="Unassembled WGS sequence"/>
</dbReference>
<accession>A0A2P7ALK5</accession>
<reference evidence="2" key="1">
    <citation type="submission" date="2017-11" db="EMBL/GenBank/DDBJ databases">
        <authorList>
            <person name="Kuznetsova I."/>
            <person name="Sazanova A."/>
            <person name="Chirak E."/>
            <person name="Safronova V."/>
            <person name="Willems A."/>
        </authorList>
    </citation>
    <scope>NUCLEOTIDE SEQUENCE [LARGE SCALE GENOMIC DNA]</scope>
    <source>
        <strain evidence="2">PEPV15</strain>
    </source>
</reference>
<dbReference type="AlphaFoldDB" id="A0A2P7ALK5"/>
<name>A0A2P7ALK5_9HYPH</name>
<dbReference type="CDD" id="cd00761">
    <property type="entry name" value="Glyco_tranf_GTA_type"/>
    <property type="match status" value="1"/>
</dbReference>
<dbReference type="OrthoDB" id="3010234at2"/>
<organism evidence="1 2">
    <name type="scientific">Phyllobacterium endophyticum</name>
    <dbReference type="NCBI Taxonomy" id="1149773"/>
    <lineage>
        <taxon>Bacteria</taxon>
        <taxon>Pseudomonadati</taxon>
        <taxon>Pseudomonadota</taxon>
        <taxon>Alphaproteobacteria</taxon>
        <taxon>Hyphomicrobiales</taxon>
        <taxon>Phyllobacteriaceae</taxon>
        <taxon>Phyllobacterium</taxon>
    </lineage>
</organism>
<dbReference type="EMBL" id="PGGN01000006">
    <property type="protein sequence ID" value="PSH55103.1"/>
    <property type="molecule type" value="Genomic_DNA"/>
</dbReference>
<gene>
    <name evidence="1" type="ORF">CU100_23750</name>
</gene>
<keyword evidence="2" id="KW-1185">Reference proteome</keyword>